<organism evidence="2 3">
    <name type="scientific">Eumeta variegata</name>
    <name type="common">Bagworm moth</name>
    <name type="synonym">Eumeta japonica</name>
    <dbReference type="NCBI Taxonomy" id="151549"/>
    <lineage>
        <taxon>Eukaryota</taxon>
        <taxon>Metazoa</taxon>
        <taxon>Ecdysozoa</taxon>
        <taxon>Arthropoda</taxon>
        <taxon>Hexapoda</taxon>
        <taxon>Insecta</taxon>
        <taxon>Pterygota</taxon>
        <taxon>Neoptera</taxon>
        <taxon>Endopterygota</taxon>
        <taxon>Lepidoptera</taxon>
        <taxon>Glossata</taxon>
        <taxon>Ditrysia</taxon>
        <taxon>Tineoidea</taxon>
        <taxon>Psychidae</taxon>
        <taxon>Oiketicinae</taxon>
        <taxon>Eumeta</taxon>
    </lineage>
</organism>
<evidence type="ECO:0000313" key="3">
    <source>
        <dbReference type="Proteomes" id="UP000299102"/>
    </source>
</evidence>
<protein>
    <submittedName>
        <fullName evidence="2">Uncharacterized protein</fullName>
    </submittedName>
</protein>
<dbReference type="EMBL" id="BGZK01000637">
    <property type="protein sequence ID" value="GBP54014.1"/>
    <property type="molecule type" value="Genomic_DNA"/>
</dbReference>
<gene>
    <name evidence="2" type="ORF">EVAR_36897_1</name>
</gene>
<name>A0A4C1WVD9_EUMVA</name>
<feature type="compositionally biased region" description="Basic and acidic residues" evidence="1">
    <location>
        <begin position="244"/>
        <end position="263"/>
    </location>
</feature>
<feature type="compositionally biased region" description="Low complexity" evidence="1">
    <location>
        <begin position="233"/>
        <end position="243"/>
    </location>
</feature>
<dbReference type="AlphaFoldDB" id="A0A4C1WVD9"/>
<feature type="region of interest" description="Disordered" evidence="1">
    <location>
        <begin position="216"/>
        <end position="263"/>
    </location>
</feature>
<proteinExistence type="predicted"/>
<keyword evidence="3" id="KW-1185">Reference proteome</keyword>
<comment type="caution">
    <text evidence="2">The sequence shown here is derived from an EMBL/GenBank/DDBJ whole genome shotgun (WGS) entry which is preliminary data.</text>
</comment>
<feature type="region of interest" description="Disordered" evidence="1">
    <location>
        <begin position="119"/>
        <end position="163"/>
    </location>
</feature>
<dbReference type="Proteomes" id="UP000299102">
    <property type="component" value="Unassembled WGS sequence"/>
</dbReference>
<sequence>MGHTLTGLTSAEETNRNVCSFTVAIQPIHDSYVSELKEYECGLRIDVCQISPVRQRPSSSCVVGVRLPGNVDNSENFKCDLHMFLPQPQMKLGFKPAGMQCSLVENAINYSISLKSKQLVGGRGRSGRGPRRGPPPPELRSYRFNFRPPPPNKSTIHRDNSARFERSSSCRLFDGTAPRAVVQSARPEGAKKTEKLISDQKGSRFKANLKRFSEAHNSLSPRPAARAGTKGISRASARQCARRAAGERDRAGAKVERLRRGGRDEAAPALSALNSVDYGTHDRLRWERIRTIFMRVTRLSIASN</sequence>
<reference evidence="2 3" key="1">
    <citation type="journal article" date="2019" name="Commun. Biol.">
        <title>The bagworm genome reveals a unique fibroin gene that provides high tensile strength.</title>
        <authorList>
            <person name="Kono N."/>
            <person name="Nakamura H."/>
            <person name="Ohtoshi R."/>
            <person name="Tomita M."/>
            <person name="Numata K."/>
            <person name="Arakawa K."/>
        </authorList>
    </citation>
    <scope>NUCLEOTIDE SEQUENCE [LARGE SCALE GENOMIC DNA]</scope>
</reference>
<evidence type="ECO:0000256" key="1">
    <source>
        <dbReference type="SAM" id="MobiDB-lite"/>
    </source>
</evidence>
<accession>A0A4C1WVD9</accession>
<evidence type="ECO:0000313" key="2">
    <source>
        <dbReference type="EMBL" id="GBP54014.1"/>
    </source>
</evidence>